<dbReference type="RefSeq" id="WP_128355268.1">
    <property type="nucleotide sequence ID" value="NZ_CP022987.1"/>
</dbReference>
<evidence type="ECO:0000313" key="3">
    <source>
        <dbReference type="EMBL" id="QAA94262.1"/>
    </source>
</evidence>
<dbReference type="KEGG" id="pus:CKA81_10785"/>
<evidence type="ECO:0000313" key="4">
    <source>
        <dbReference type="Proteomes" id="UP000283474"/>
    </source>
</evidence>
<dbReference type="Pfam" id="PF20567">
    <property type="entry name" value="DUF6776"/>
    <property type="match status" value="1"/>
</dbReference>
<sequence length="252" mass="27397">MHKSESAAQPSPARSASQAIARRYRTRRLRYALWLGILVLGLILGASVARHWFGNEALRQYDVLKSQTQAQLNQVRAQLAAARAQNDALQGQLMVEESTRRGLVTSLADAQAELGQLHEQLAFFDQLLPPGPKGAVSIRALEIEHVGPILQYKVLLMRNAQEDVPFSGRMQFVAKGLRQGKPATVTLDPVRLPGNEPAEAAPATLALGFDQFQRGAGVLGIPPDFTPQTVTLNVLEGDTLRVSRTVNLPAAD</sequence>
<dbReference type="OrthoDB" id="8585321at2"/>
<feature type="transmembrane region" description="Helical" evidence="2">
    <location>
        <begin position="31"/>
        <end position="53"/>
    </location>
</feature>
<dbReference type="AlphaFoldDB" id="A0A410GD75"/>
<keyword evidence="2" id="KW-1133">Transmembrane helix</keyword>
<keyword evidence="1" id="KW-0175">Coiled coil</keyword>
<keyword evidence="2" id="KW-0812">Transmembrane</keyword>
<proteinExistence type="predicted"/>
<reference evidence="3 4" key="1">
    <citation type="submission" date="2017-08" db="EMBL/GenBank/DDBJ databases">
        <authorList>
            <person name="Park S.-J."/>
            <person name="Kim H."/>
        </authorList>
    </citation>
    <scope>NUCLEOTIDE SEQUENCE [LARGE SCALE GENOMIC DNA]</scope>
    <source>
        <strain evidence="4">ye3</strain>
    </source>
</reference>
<evidence type="ECO:0000256" key="1">
    <source>
        <dbReference type="SAM" id="Coils"/>
    </source>
</evidence>
<name>A0A410GD75_9BURK</name>
<dbReference type="Proteomes" id="UP000283474">
    <property type="component" value="Chromosome"/>
</dbReference>
<dbReference type="InterPro" id="IPR046703">
    <property type="entry name" value="DUF6776"/>
</dbReference>
<evidence type="ECO:0000256" key="2">
    <source>
        <dbReference type="SAM" id="Phobius"/>
    </source>
</evidence>
<accession>A0A410GD75</accession>
<organism evidence="3 4">
    <name type="scientific">Pollutimonas thiosulfatoxidans</name>
    <dbReference type="NCBI Taxonomy" id="2028345"/>
    <lineage>
        <taxon>Bacteria</taxon>
        <taxon>Pseudomonadati</taxon>
        <taxon>Pseudomonadota</taxon>
        <taxon>Betaproteobacteria</taxon>
        <taxon>Burkholderiales</taxon>
        <taxon>Alcaligenaceae</taxon>
        <taxon>Pollutimonas</taxon>
    </lineage>
</organism>
<feature type="coiled-coil region" evidence="1">
    <location>
        <begin position="65"/>
        <end position="92"/>
    </location>
</feature>
<protein>
    <submittedName>
        <fullName evidence="3">Uncharacterized protein</fullName>
    </submittedName>
</protein>
<dbReference type="EMBL" id="CP022987">
    <property type="protein sequence ID" value="QAA94262.1"/>
    <property type="molecule type" value="Genomic_DNA"/>
</dbReference>
<keyword evidence="2" id="KW-0472">Membrane</keyword>
<gene>
    <name evidence="3" type="ORF">CKA81_10785</name>
</gene>
<keyword evidence="4" id="KW-1185">Reference proteome</keyword>